<feature type="binding site" evidence="8">
    <location>
        <begin position="48"/>
        <end position="49"/>
    </location>
    <ligand>
        <name>ATP</name>
        <dbReference type="ChEBI" id="CHEBI:30616"/>
    </ligand>
</feature>
<dbReference type="PANTHER" id="PTHR43766:SF1">
    <property type="entry name" value="TRYPTOPHAN--TRNA LIGASE, MITOCHONDRIAL"/>
    <property type="match status" value="1"/>
</dbReference>
<dbReference type="SUPFAM" id="SSF52374">
    <property type="entry name" value="Nucleotidylyl transferase"/>
    <property type="match status" value="1"/>
</dbReference>
<dbReference type="EMBL" id="CP087164">
    <property type="protein sequence ID" value="UGS35780.1"/>
    <property type="molecule type" value="Genomic_DNA"/>
</dbReference>
<comment type="subunit">
    <text evidence="8">Homodimer.</text>
</comment>
<dbReference type="Gene3D" id="3.40.50.620">
    <property type="entry name" value="HUPs"/>
    <property type="match status" value="1"/>
</dbReference>
<dbReference type="HAMAP" id="MF_00140_B">
    <property type="entry name" value="Trp_tRNA_synth_B"/>
    <property type="match status" value="1"/>
</dbReference>
<organism evidence="10 11">
    <name type="scientific">Capillimicrobium parvum</name>
    <dbReference type="NCBI Taxonomy" id="2884022"/>
    <lineage>
        <taxon>Bacteria</taxon>
        <taxon>Bacillati</taxon>
        <taxon>Actinomycetota</taxon>
        <taxon>Thermoleophilia</taxon>
        <taxon>Solirubrobacterales</taxon>
        <taxon>Capillimicrobiaceae</taxon>
        <taxon>Capillimicrobium</taxon>
    </lineage>
</organism>
<comment type="catalytic activity">
    <reaction evidence="7 8">
        <text>tRNA(Trp) + L-tryptophan + ATP = L-tryptophyl-tRNA(Trp) + AMP + diphosphate + H(+)</text>
        <dbReference type="Rhea" id="RHEA:24080"/>
        <dbReference type="Rhea" id="RHEA-COMP:9671"/>
        <dbReference type="Rhea" id="RHEA-COMP:9705"/>
        <dbReference type="ChEBI" id="CHEBI:15378"/>
        <dbReference type="ChEBI" id="CHEBI:30616"/>
        <dbReference type="ChEBI" id="CHEBI:33019"/>
        <dbReference type="ChEBI" id="CHEBI:57912"/>
        <dbReference type="ChEBI" id="CHEBI:78442"/>
        <dbReference type="ChEBI" id="CHEBI:78535"/>
        <dbReference type="ChEBI" id="CHEBI:456215"/>
        <dbReference type="EC" id="6.1.1.2"/>
    </reaction>
</comment>
<dbReference type="AlphaFoldDB" id="A0A9E6XWJ6"/>
<protein>
    <recommendedName>
        <fullName evidence="8">Tryptophan--tRNA ligase</fullName>
        <ecNumber evidence="8">6.1.1.2</ecNumber>
    </recommendedName>
    <alternativeName>
        <fullName evidence="8">Tryptophanyl-tRNA synthetase</fullName>
        <shortName evidence="8">TrpRS</shortName>
    </alternativeName>
</protein>
<keyword evidence="4 8" id="KW-0067">ATP-binding</keyword>
<evidence type="ECO:0000256" key="8">
    <source>
        <dbReference type="HAMAP-Rule" id="MF_00140"/>
    </source>
</evidence>
<keyword evidence="6 8" id="KW-0030">Aminoacyl-tRNA synthetase</keyword>
<dbReference type="KEGG" id="sbae:DSM104329_02175"/>
<dbReference type="GO" id="GO:0005524">
    <property type="term" value="F:ATP binding"/>
    <property type="evidence" value="ECO:0007669"/>
    <property type="project" value="UniProtKB-UniRule"/>
</dbReference>
<gene>
    <name evidence="8 10" type="primary">trpS</name>
    <name evidence="10" type="ORF">DSM104329_02175</name>
</gene>
<evidence type="ECO:0000313" key="10">
    <source>
        <dbReference type="EMBL" id="UGS35780.1"/>
    </source>
</evidence>
<dbReference type="InterPro" id="IPR024109">
    <property type="entry name" value="Trp-tRNA-ligase_bac-type"/>
</dbReference>
<dbReference type="EC" id="6.1.1.2" evidence="8"/>
<evidence type="ECO:0000256" key="2">
    <source>
        <dbReference type="ARBA" id="ARBA00022598"/>
    </source>
</evidence>
<evidence type="ECO:0000256" key="7">
    <source>
        <dbReference type="ARBA" id="ARBA00049929"/>
    </source>
</evidence>
<name>A0A9E6XWJ6_9ACTN</name>
<keyword evidence="8" id="KW-0963">Cytoplasm</keyword>
<dbReference type="NCBIfam" id="TIGR00233">
    <property type="entry name" value="trpS"/>
    <property type="match status" value="1"/>
</dbReference>
<comment type="subcellular location">
    <subcellularLocation>
        <location evidence="8">Cytoplasm</location>
    </subcellularLocation>
</comment>
<sequence>MRRVERPAPGGQNADLRGWDAPGRSAARFLRLVRIFSGIQPTGRKHLGNYIGAIQHYVAGQDAGESIYCVVDLHATTVPYDPRELRERLYDTAAILIAAGLDPERCILFRQSDVQEHSELSWLLSSVTAWGDLNRMHQFKEKSAAQRDLVSASLFTYPVLMAADVLAYRATTVPVGDDQRQHVELMRDIAERFNARYGEILVVPDGQFPEVGARIMDLQDPARKMSTTGGSVEGTVYVLDEPKAIEKKLKRAVTDSGTEIRAGADKPGVTNLLDILAAARGTTVAEAQASMADARGYGDLKAATAEAVIALLDPVRTRYEELRTDEDRLEAVLAAGADKARAIAADTLADVRRVMGVGPAR</sequence>
<evidence type="ECO:0000256" key="3">
    <source>
        <dbReference type="ARBA" id="ARBA00022741"/>
    </source>
</evidence>
<dbReference type="GO" id="GO:0006436">
    <property type="term" value="P:tryptophanyl-tRNA aminoacylation"/>
    <property type="evidence" value="ECO:0007669"/>
    <property type="project" value="UniProtKB-UniRule"/>
</dbReference>
<keyword evidence="3 8" id="KW-0547">Nucleotide-binding</keyword>
<feature type="binding site" evidence="8">
    <location>
        <begin position="40"/>
        <end position="42"/>
    </location>
    <ligand>
        <name>ATP</name>
        <dbReference type="ChEBI" id="CHEBI:30616"/>
    </ligand>
</feature>
<evidence type="ECO:0000256" key="5">
    <source>
        <dbReference type="ARBA" id="ARBA00022917"/>
    </source>
</evidence>
<evidence type="ECO:0000256" key="9">
    <source>
        <dbReference type="RuleBase" id="RU363036"/>
    </source>
</evidence>
<dbReference type="GO" id="GO:0005829">
    <property type="term" value="C:cytosol"/>
    <property type="evidence" value="ECO:0007669"/>
    <property type="project" value="TreeGrafter"/>
</dbReference>
<dbReference type="InterPro" id="IPR050203">
    <property type="entry name" value="Trp-tRNA_synthetase"/>
</dbReference>
<evidence type="ECO:0000256" key="6">
    <source>
        <dbReference type="ARBA" id="ARBA00023146"/>
    </source>
</evidence>
<feature type="binding site" evidence="8">
    <location>
        <begin position="176"/>
        <end position="178"/>
    </location>
    <ligand>
        <name>ATP</name>
        <dbReference type="ChEBI" id="CHEBI:30616"/>
    </ligand>
</feature>
<keyword evidence="2 8" id="KW-0436">Ligase</keyword>
<dbReference type="GO" id="GO:0004830">
    <property type="term" value="F:tryptophan-tRNA ligase activity"/>
    <property type="evidence" value="ECO:0007669"/>
    <property type="project" value="UniProtKB-UniRule"/>
</dbReference>
<comment type="caution">
    <text evidence="8">Lacks conserved residue(s) required for the propagation of feature annotation.</text>
</comment>
<dbReference type="InterPro" id="IPR014729">
    <property type="entry name" value="Rossmann-like_a/b/a_fold"/>
</dbReference>
<comment type="similarity">
    <text evidence="1 8 9">Belongs to the class-I aminoacyl-tRNA synthetase family.</text>
</comment>
<dbReference type="Pfam" id="PF00579">
    <property type="entry name" value="tRNA-synt_1b"/>
    <property type="match status" value="1"/>
</dbReference>
<evidence type="ECO:0000256" key="1">
    <source>
        <dbReference type="ARBA" id="ARBA00005594"/>
    </source>
</evidence>
<comment type="function">
    <text evidence="8">Catalyzes the attachment of tryptophan to tRNA(Trp).</text>
</comment>
<evidence type="ECO:0000313" key="11">
    <source>
        <dbReference type="Proteomes" id="UP001162834"/>
    </source>
</evidence>
<dbReference type="PRINTS" id="PR01039">
    <property type="entry name" value="TRNASYNTHTRP"/>
</dbReference>
<evidence type="ECO:0000256" key="4">
    <source>
        <dbReference type="ARBA" id="ARBA00022840"/>
    </source>
</evidence>
<accession>A0A9E6XWJ6</accession>
<dbReference type="Proteomes" id="UP001162834">
    <property type="component" value="Chromosome"/>
</dbReference>
<dbReference type="InterPro" id="IPR002305">
    <property type="entry name" value="aa-tRNA-synth_Ic"/>
</dbReference>
<reference evidence="10" key="1">
    <citation type="journal article" date="2022" name="Int. J. Syst. Evol. Microbiol.">
        <title>Pseudomonas aegrilactucae sp. nov. and Pseudomonas morbosilactucae sp. nov., pathogens causing bacterial rot of lettuce in Japan.</title>
        <authorList>
            <person name="Sawada H."/>
            <person name="Fujikawa T."/>
            <person name="Satou M."/>
        </authorList>
    </citation>
    <scope>NUCLEOTIDE SEQUENCE</scope>
    <source>
        <strain evidence="10">0166_1</strain>
    </source>
</reference>
<dbReference type="PANTHER" id="PTHR43766">
    <property type="entry name" value="TRYPTOPHAN--TRNA LIGASE, MITOCHONDRIAL"/>
    <property type="match status" value="1"/>
</dbReference>
<dbReference type="InterPro" id="IPR002306">
    <property type="entry name" value="Trp-tRNA-ligase"/>
</dbReference>
<dbReference type="CDD" id="cd00806">
    <property type="entry name" value="TrpRS_core"/>
    <property type="match status" value="1"/>
</dbReference>
<feature type="binding site" evidence="8">
    <location>
        <position position="164"/>
    </location>
    <ligand>
        <name>L-tryptophan</name>
        <dbReference type="ChEBI" id="CHEBI:57912"/>
    </ligand>
</feature>
<keyword evidence="11" id="KW-1185">Reference proteome</keyword>
<proteinExistence type="inferred from homology"/>
<feature type="binding site" evidence="8">
    <location>
        <position position="215"/>
    </location>
    <ligand>
        <name>ATP</name>
        <dbReference type="ChEBI" id="CHEBI:30616"/>
    </ligand>
</feature>
<keyword evidence="5 8" id="KW-0648">Protein biosynthesis</keyword>
<dbReference type="Gene3D" id="1.10.240.10">
    <property type="entry name" value="Tyrosyl-Transfer RNA Synthetase"/>
    <property type="match status" value="1"/>
</dbReference>